<name>A0AAQ4DUI1_AMBAM</name>
<evidence type="ECO:0000313" key="2">
    <source>
        <dbReference type="EMBL" id="KAK8766121.1"/>
    </source>
</evidence>
<accession>A0AAQ4DUI1</accession>
<sequence>MPDERDGAPYAHEQSTYAADATDAAPHPDSAIFEVQKKKCLSIVSYRAPIRSLIKLAKFENSAKKFQLAAWPLIDGKTAEQQNAGKCLLWADGSASAEAAMATETRAAAPTAAVQWQYQVATGHWHWWLLSS</sequence>
<feature type="region of interest" description="Disordered" evidence="1">
    <location>
        <begin position="1"/>
        <end position="24"/>
    </location>
</feature>
<feature type="non-terminal residue" evidence="2">
    <location>
        <position position="132"/>
    </location>
</feature>
<dbReference type="EMBL" id="JARKHS020026683">
    <property type="protein sequence ID" value="KAK8766121.1"/>
    <property type="molecule type" value="Genomic_DNA"/>
</dbReference>
<reference evidence="2 3" key="1">
    <citation type="journal article" date="2023" name="Arcadia Sci">
        <title>De novo assembly of a long-read Amblyomma americanum tick genome.</title>
        <authorList>
            <person name="Chou S."/>
            <person name="Poskanzer K.E."/>
            <person name="Rollins M."/>
            <person name="Thuy-Boun P.S."/>
        </authorList>
    </citation>
    <scope>NUCLEOTIDE SEQUENCE [LARGE SCALE GENOMIC DNA]</scope>
    <source>
        <strain evidence="2">F_SG_1</strain>
        <tissue evidence="2">Salivary glands</tissue>
    </source>
</reference>
<feature type="compositionally biased region" description="Low complexity" evidence="1">
    <location>
        <begin position="15"/>
        <end position="24"/>
    </location>
</feature>
<proteinExistence type="predicted"/>
<dbReference type="AlphaFoldDB" id="A0AAQ4DUI1"/>
<evidence type="ECO:0000256" key="1">
    <source>
        <dbReference type="SAM" id="MobiDB-lite"/>
    </source>
</evidence>
<keyword evidence="3" id="KW-1185">Reference proteome</keyword>
<comment type="caution">
    <text evidence="2">The sequence shown here is derived from an EMBL/GenBank/DDBJ whole genome shotgun (WGS) entry which is preliminary data.</text>
</comment>
<organism evidence="2 3">
    <name type="scientific">Amblyomma americanum</name>
    <name type="common">Lone star tick</name>
    <dbReference type="NCBI Taxonomy" id="6943"/>
    <lineage>
        <taxon>Eukaryota</taxon>
        <taxon>Metazoa</taxon>
        <taxon>Ecdysozoa</taxon>
        <taxon>Arthropoda</taxon>
        <taxon>Chelicerata</taxon>
        <taxon>Arachnida</taxon>
        <taxon>Acari</taxon>
        <taxon>Parasitiformes</taxon>
        <taxon>Ixodida</taxon>
        <taxon>Ixodoidea</taxon>
        <taxon>Ixodidae</taxon>
        <taxon>Amblyomminae</taxon>
        <taxon>Amblyomma</taxon>
    </lineage>
</organism>
<gene>
    <name evidence="2" type="ORF">V5799_007099</name>
</gene>
<dbReference type="Proteomes" id="UP001321473">
    <property type="component" value="Unassembled WGS sequence"/>
</dbReference>
<protein>
    <submittedName>
        <fullName evidence="2">Uncharacterized protein</fullName>
    </submittedName>
</protein>
<evidence type="ECO:0000313" key="3">
    <source>
        <dbReference type="Proteomes" id="UP001321473"/>
    </source>
</evidence>